<evidence type="ECO:0000259" key="3">
    <source>
        <dbReference type="PROSITE" id="PS50060"/>
    </source>
</evidence>
<keyword evidence="1 2" id="KW-0732">Signal</keyword>
<feature type="chain" id="PRO_5045930279" evidence="2">
    <location>
        <begin position="20"/>
        <end position="1089"/>
    </location>
</feature>
<dbReference type="EMBL" id="JBHUPC010000013">
    <property type="protein sequence ID" value="MFD2892165.1"/>
    <property type="molecule type" value="Genomic_DNA"/>
</dbReference>
<dbReference type="RefSeq" id="WP_379811797.1">
    <property type="nucleotide sequence ID" value="NZ_JBHUPC010000013.1"/>
</dbReference>
<dbReference type="Proteomes" id="UP001597534">
    <property type="component" value="Unassembled WGS sequence"/>
</dbReference>
<dbReference type="InterPro" id="IPR036116">
    <property type="entry name" value="FN3_sf"/>
</dbReference>
<proteinExistence type="predicted"/>
<dbReference type="SUPFAM" id="SSF49899">
    <property type="entry name" value="Concanavalin A-like lectins/glucanases"/>
    <property type="match status" value="1"/>
</dbReference>
<dbReference type="PROSITE" id="PS50060">
    <property type="entry name" value="MAM_2"/>
    <property type="match status" value="1"/>
</dbReference>
<dbReference type="PANTHER" id="PTHR23282:SF142">
    <property type="entry name" value="MAM DOMAIN-CONTAINING PROTEIN"/>
    <property type="match status" value="1"/>
</dbReference>
<dbReference type="InterPro" id="IPR000998">
    <property type="entry name" value="MAM_dom"/>
</dbReference>
<dbReference type="InterPro" id="IPR003961">
    <property type="entry name" value="FN3_dom"/>
</dbReference>
<feature type="signal peptide" evidence="2">
    <location>
        <begin position="1"/>
        <end position="19"/>
    </location>
</feature>
<dbReference type="Pfam" id="PF00629">
    <property type="entry name" value="MAM"/>
    <property type="match status" value="1"/>
</dbReference>
<evidence type="ECO:0000313" key="5">
    <source>
        <dbReference type="EMBL" id="MFD2892165.1"/>
    </source>
</evidence>
<dbReference type="Pfam" id="PF00041">
    <property type="entry name" value="fn3"/>
    <property type="match status" value="1"/>
</dbReference>
<gene>
    <name evidence="5" type="ORF">ACFS5J_09095</name>
</gene>
<dbReference type="InterPro" id="IPR013320">
    <property type="entry name" value="ConA-like_dom_sf"/>
</dbReference>
<dbReference type="Gene3D" id="2.60.120.200">
    <property type="match status" value="1"/>
</dbReference>
<comment type="caution">
    <text evidence="5">The sequence shown here is derived from an EMBL/GenBank/DDBJ whole genome shotgun (WGS) entry which is preliminary data.</text>
</comment>
<feature type="domain" description="Fibronectin type-III" evidence="4">
    <location>
        <begin position="752"/>
        <end position="841"/>
    </location>
</feature>
<dbReference type="InterPro" id="IPR013783">
    <property type="entry name" value="Ig-like_fold"/>
</dbReference>
<dbReference type="Gene3D" id="2.60.40.10">
    <property type="entry name" value="Immunoglobulins"/>
    <property type="match status" value="3"/>
</dbReference>
<dbReference type="CDD" id="cd00063">
    <property type="entry name" value="FN3"/>
    <property type="match status" value="2"/>
</dbReference>
<dbReference type="InterPro" id="IPR051560">
    <property type="entry name" value="MAM_domain-containing"/>
</dbReference>
<dbReference type="Gene3D" id="2.60.120.260">
    <property type="entry name" value="Galactose-binding domain-like"/>
    <property type="match status" value="1"/>
</dbReference>
<evidence type="ECO:0000256" key="1">
    <source>
        <dbReference type="ARBA" id="ARBA00022729"/>
    </source>
</evidence>
<feature type="domain" description="Fibronectin type-III" evidence="4">
    <location>
        <begin position="218"/>
        <end position="309"/>
    </location>
</feature>
<feature type="domain" description="MAM" evidence="3">
    <location>
        <begin position="551"/>
        <end position="752"/>
    </location>
</feature>
<keyword evidence="6" id="KW-1185">Reference proteome</keyword>
<protein>
    <submittedName>
        <fullName evidence="5">T9SS type A sorting domain-containing protein</fullName>
    </submittedName>
</protein>
<dbReference type="PANTHER" id="PTHR23282">
    <property type="entry name" value="APICAL ENDOSOMAL GLYCOPROTEIN PRECURSOR"/>
    <property type="match status" value="1"/>
</dbReference>
<dbReference type="PROSITE" id="PS50853">
    <property type="entry name" value="FN3"/>
    <property type="match status" value="2"/>
</dbReference>
<name>A0ABW5YP46_9FLAO</name>
<evidence type="ECO:0000259" key="4">
    <source>
        <dbReference type="PROSITE" id="PS50853"/>
    </source>
</evidence>
<dbReference type="InterPro" id="IPR026444">
    <property type="entry name" value="Secre_tail"/>
</dbReference>
<dbReference type="Pfam" id="PF18962">
    <property type="entry name" value="Por_Secre_tail"/>
    <property type="match status" value="1"/>
</dbReference>
<dbReference type="SMART" id="SM00060">
    <property type="entry name" value="FN3"/>
    <property type="match status" value="3"/>
</dbReference>
<reference evidence="6" key="1">
    <citation type="journal article" date="2019" name="Int. J. Syst. Evol. Microbiol.">
        <title>The Global Catalogue of Microorganisms (GCM) 10K type strain sequencing project: providing services to taxonomists for standard genome sequencing and annotation.</title>
        <authorList>
            <consortium name="The Broad Institute Genomics Platform"/>
            <consortium name="The Broad Institute Genome Sequencing Center for Infectious Disease"/>
            <person name="Wu L."/>
            <person name="Ma J."/>
        </authorList>
    </citation>
    <scope>NUCLEOTIDE SEQUENCE [LARGE SCALE GENOMIC DNA]</scope>
    <source>
        <strain evidence="6">KCTC 22671</strain>
    </source>
</reference>
<accession>A0ABW5YP46</accession>
<organism evidence="5 6">
    <name type="scientific">Flavobacterium chuncheonense</name>
    <dbReference type="NCBI Taxonomy" id="2026653"/>
    <lineage>
        <taxon>Bacteria</taxon>
        <taxon>Pseudomonadati</taxon>
        <taxon>Bacteroidota</taxon>
        <taxon>Flavobacteriia</taxon>
        <taxon>Flavobacteriales</taxon>
        <taxon>Flavobacteriaceae</taxon>
        <taxon>Flavobacterium</taxon>
    </lineage>
</organism>
<sequence>MKKFIYLLFLSLIFLRVDAQTWTTPSCNTNTTGSNSYGPMNSTSYENTNNRTAVILPSSIISPVGGKTISSLHFLRRTASGSLQGTPNFKIYLKEVSADDWGSGYIAWQSVIDNATLVYDNNPATAVGNTAGWKEFQLISPYTYSGTQNLAIIFEYSNTTASSNINWAYEFNSPCVSVSNMNTVKYSNALNTTLNPTLVNSTNKRPLIGFTFPENCPAPSDAIFTTLAANNVTFSWTENGSASNWEYIIQAPGNGIPSPSTSGTAATSNPTSASGLTAETDYQLYIRAICNATDKSFWSGPYTFTTPCASISTLPWTEGFENLNSTGSTYFPSCWLKETGSWQTQSSTTVTSSQSSGSKYLRIGSNTTNAFLWTVGFDLTAGTSYDFSTMVQGDNGNNWFVDYFVNTSQSSTGATQIGTTYSPYGNSLDYSVQGYTRYKATFTPTTTGTYYFGVRVNQSSSAPKHLSFDEFKLEVTPSCVEPETLVFTNITTDSATLAWNELGSSNDWTIEYGPKGFTIGSGTTVQVNTNPITTLSSVLTSNTIYDVYLKSNCGTESSTALGPIQFATNCAVNNAPYIYNVDSTMPTTYSFIGDCWETLPYGSTTQYRWNVYTTNQSTTGSTGPIAAYSGTNYFYTEATSGTNGAIAELITPEVNINSLTSPTLQFYYHMYGATIGELHIDIFNGTNWINDIDTIIGQQQIAETDPWALKIVDLSNYNGVIKIRFRALRGSSYTGDIAIDDIRFDETPTCFPPTNIVVSNITANTATVEWDDIPSVYDFQYVVQPQGTGTPTTTGIQTTDNPLYLSNLTSNTAYEVYVKSECSITNFSNWSLAVNFTTPCDAFSIPYSENFDNTTVGNQLNPNSPSCWYYIEANGPGSGYVYSSSNSSYMNSAPNSYLLMNASDLTGSYILASPNTQNLSNGLNSVSFYARGTFNNYVVEVGTMSDPLDVTTFTVISPITLTNAMALYTVNIPTGTDSHIAFKHGLGGSSRGIYIDDIQVVQTSNLSSDLFNEENIRVYPNPANAVLNIDFIENIDSVAIYNALGQQVLFSQVAHNNSTQVDISNLAQGAYIVEITSNDKKVSTKIIKQ</sequence>
<evidence type="ECO:0000313" key="6">
    <source>
        <dbReference type="Proteomes" id="UP001597534"/>
    </source>
</evidence>
<dbReference type="SUPFAM" id="SSF49265">
    <property type="entry name" value="Fibronectin type III"/>
    <property type="match status" value="3"/>
</dbReference>
<dbReference type="NCBIfam" id="TIGR04183">
    <property type="entry name" value="Por_Secre_tail"/>
    <property type="match status" value="1"/>
</dbReference>
<evidence type="ECO:0000256" key="2">
    <source>
        <dbReference type="SAM" id="SignalP"/>
    </source>
</evidence>
<dbReference type="SMART" id="SM00137">
    <property type="entry name" value="MAM"/>
    <property type="match status" value="1"/>
</dbReference>
<dbReference type="CDD" id="cd06263">
    <property type="entry name" value="MAM"/>
    <property type="match status" value="1"/>
</dbReference>